<dbReference type="RefSeq" id="WP_205404252.1">
    <property type="nucleotide sequence ID" value="NZ_JAFFTA010000001.1"/>
</dbReference>
<dbReference type="Proteomes" id="UP000749453">
    <property type="component" value="Unassembled WGS sequence"/>
</dbReference>
<protein>
    <submittedName>
        <fullName evidence="1">Uncharacterized protein</fullName>
    </submittedName>
</protein>
<accession>A0AAW4GDA8</accession>
<keyword evidence="3" id="KW-1185">Reference proteome</keyword>
<name>A0AAW4GDA8_9GAMM</name>
<dbReference type="EMBL" id="JAFFTB010000009">
    <property type="protein sequence ID" value="MBM9937673.1"/>
    <property type="molecule type" value="Genomic_DNA"/>
</dbReference>
<gene>
    <name evidence="1" type="ORF">JJW18_01150</name>
    <name evidence="2" type="ORF">JJW19_05915</name>
</gene>
<evidence type="ECO:0000313" key="2">
    <source>
        <dbReference type="EMBL" id="MBM9937673.1"/>
    </source>
</evidence>
<dbReference type="Proteomes" id="UP000784064">
    <property type="component" value="Unassembled WGS sequence"/>
</dbReference>
<comment type="caution">
    <text evidence="1">The sequence shown here is derived from an EMBL/GenBank/DDBJ whole genome shotgun (WGS) entry which is preliminary data.</text>
</comment>
<proteinExistence type="predicted"/>
<dbReference type="AlphaFoldDB" id="A0AAW4GDA8"/>
<reference evidence="3" key="1">
    <citation type="submission" date="2021-01" db="EMBL/GenBank/DDBJ databases">
        <title>Stenotrophomonas maltophilia.</title>
        <authorList>
            <person name="Yu Y."/>
        </authorList>
    </citation>
    <scope>NUCLEOTIDE SEQUENCE [LARGE SCALE GENOMIC DNA]</scope>
    <source>
        <strain evidence="3">As-6</strain>
    </source>
</reference>
<reference evidence="1" key="2">
    <citation type="submission" date="2021-01" db="EMBL/GenBank/DDBJ databases">
        <authorList>
            <person name="Yu Y."/>
        </authorList>
    </citation>
    <scope>NUCLEOTIDE SEQUENCE</scope>
    <source>
        <strain evidence="1">As-5</strain>
        <strain evidence="2">As-6</strain>
    </source>
</reference>
<organism evidence="1 4">
    <name type="scientific">Stenotrophomonas lactitubi</name>
    <dbReference type="NCBI Taxonomy" id="2045214"/>
    <lineage>
        <taxon>Bacteria</taxon>
        <taxon>Pseudomonadati</taxon>
        <taxon>Pseudomonadota</taxon>
        <taxon>Gammaproteobacteria</taxon>
        <taxon>Lysobacterales</taxon>
        <taxon>Lysobacteraceae</taxon>
        <taxon>Stenotrophomonas</taxon>
    </lineage>
</organism>
<evidence type="ECO:0000313" key="1">
    <source>
        <dbReference type="EMBL" id="MBM9912077.1"/>
    </source>
</evidence>
<evidence type="ECO:0000313" key="4">
    <source>
        <dbReference type="Proteomes" id="UP000784064"/>
    </source>
</evidence>
<sequence>MTALLLHFTRLPAAAQAHFLELLNHYLFASPRRRSQLRRHWHLHAPTDDGGDEV</sequence>
<dbReference type="EMBL" id="JAFFTA010000001">
    <property type="protein sequence ID" value="MBM9912077.1"/>
    <property type="molecule type" value="Genomic_DNA"/>
</dbReference>
<evidence type="ECO:0000313" key="3">
    <source>
        <dbReference type="Proteomes" id="UP000749453"/>
    </source>
</evidence>